<dbReference type="SMART" id="SM00947">
    <property type="entry name" value="Pro_CA"/>
    <property type="match status" value="1"/>
</dbReference>
<proteinExistence type="inferred from homology"/>
<evidence type="ECO:0000256" key="3">
    <source>
        <dbReference type="ARBA" id="ARBA00022723"/>
    </source>
</evidence>
<dbReference type="AlphaFoldDB" id="A0A8K0NQW0"/>
<dbReference type="SUPFAM" id="SSF53056">
    <property type="entry name" value="beta-carbonic anhydrase, cab"/>
    <property type="match status" value="1"/>
</dbReference>
<evidence type="ECO:0000256" key="6">
    <source>
        <dbReference type="ARBA" id="ARBA00048348"/>
    </source>
</evidence>
<evidence type="ECO:0000256" key="9">
    <source>
        <dbReference type="SAM" id="MobiDB-lite"/>
    </source>
</evidence>
<dbReference type="EC" id="4.2.1.1" evidence="2 8"/>
<dbReference type="PANTHER" id="PTHR11002:SF76">
    <property type="entry name" value="CARBONIC ANHYDRASE"/>
    <property type="match status" value="1"/>
</dbReference>
<sequence length="293" mass="32136">MRTARRISTSINLHLVQQTQRHTRRFALPPLPAFTYRQTHTTAHEKILPSPSEQAFNETHPQTTTTTTSTSPRPKSTSSIMPVNAIDFPELQACLTSNAEWAARVSKDEPHFFEKSAKGQKPFLLWIGCADSRVPESVVLGRKPGEIFVHRNIANQYQAGDDSAQAVLEYAVGFLGVRHVAIVGHTACGGCAAAYMSKPEDAGNKETTTSLARFLQPLIDLRHSLPEGASMDDLIVENVKRGVVDVAKSEVIQKQWAKAAEEGSEPVYVHGWLKDLSTGLIKDLLCSQGPDKA</sequence>
<evidence type="ECO:0000256" key="7">
    <source>
        <dbReference type="PIRSR" id="PIRSR601765-1"/>
    </source>
</evidence>
<comment type="similarity">
    <text evidence="1 8">Belongs to the beta-class carbonic anhydrase family.</text>
</comment>
<dbReference type="InterPro" id="IPR036874">
    <property type="entry name" value="Carbonic_anhydrase_sf"/>
</dbReference>
<name>A0A8K0NQW0_9TREE</name>
<dbReference type="EMBL" id="JABELV010000062">
    <property type="protein sequence ID" value="KAG7539680.1"/>
    <property type="molecule type" value="Genomic_DNA"/>
</dbReference>
<feature type="binding site" evidence="7">
    <location>
        <position position="129"/>
    </location>
    <ligand>
        <name>Zn(2+)</name>
        <dbReference type="ChEBI" id="CHEBI:29105"/>
    </ligand>
</feature>
<keyword evidence="3 7" id="KW-0479">Metal-binding</keyword>
<dbReference type="GO" id="GO:0008270">
    <property type="term" value="F:zinc ion binding"/>
    <property type="evidence" value="ECO:0007669"/>
    <property type="project" value="UniProtKB-UniRule"/>
</dbReference>
<protein>
    <recommendedName>
        <fullName evidence="2 8">Carbonic anhydrase</fullName>
        <ecNumber evidence="2 8">4.2.1.1</ecNumber>
    </recommendedName>
    <alternativeName>
        <fullName evidence="8">Carbonate dehydratase</fullName>
    </alternativeName>
</protein>
<evidence type="ECO:0000256" key="2">
    <source>
        <dbReference type="ARBA" id="ARBA00012925"/>
    </source>
</evidence>
<keyword evidence="11" id="KW-1185">Reference proteome</keyword>
<feature type="region of interest" description="Disordered" evidence="9">
    <location>
        <begin position="48"/>
        <end position="78"/>
    </location>
</feature>
<evidence type="ECO:0000256" key="8">
    <source>
        <dbReference type="RuleBase" id="RU003956"/>
    </source>
</evidence>
<evidence type="ECO:0000256" key="5">
    <source>
        <dbReference type="ARBA" id="ARBA00023239"/>
    </source>
</evidence>
<dbReference type="GO" id="GO:0004089">
    <property type="term" value="F:carbonate dehydratase activity"/>
    <property type="evidence" value="ECO:0007669"/>
    <property type="project" value="UniProtKB-UniRule"/>
</dbReference>
<reference evidence="10" key="1">
    <citation type="submission" date="2020-04" db="EMBL/GenBank/DDBJ databases">
        <title>Analysis of mating type loci in Filobasidium floriforme.</title>
        <authorList>
            <person name="Nowrousian M."/>
        </authorList>
    </citation>
    <scope>NUCLEOTIDE SEQUENCE</scope>
    <source>
        <strain evidence="10">CBS 6242</strain>
    </source>
</reference>
<evidence type="ECO:0000256" key="4">
    <source>
        <dbReference type="ARBA" id="ARBA00022833"/>
    </source>
</evidence>
<feature type="binding site" evidence="7">
    <location>
        <position position="185"/>
    </location>
    <ligand>
        <name>Zn(2+)</name>
        <dbReference type="ChEBI" id="CHEBI:29105"/>
    </ligand>
</feature>
<dbReference type="Proteomes" id="UP000812966">
    <property type="component" value="Unassembled WGS sequence"/>
</dbReference>
<feature type="binding site" evidence="7">
    <location>
        <position position="131"/>
    </location>
    <ligand>
        <name>Zn(2+)</name>
        <dbReference type="ChEBI" id="CHEBI:29105"/>
    </ligand>
</feature>
<comment type="catalytic activity">
    <reaction evidence="6 8">
        <text>hydrogencarbonate + H(+) = CO2 + H2O</text>
        <dbReference type="Rhea" id="RHEA:10748"/>
        <dbReference type="ChEBI" id="CHEBI:15377"/>
        <dbReference type="ChEBI" id="CHEBI:15378"/>
        <dbReference type="ChEBI" id="CHEBI:16526"/>
        <dbReference type="ChEBI" id="CHEBI:17544"/>
        <dbReference type="EC" id="4.2.1.1"/>
    </reaction>
</comment>
<feature type="binding site" evidence="7">
    <location>
        <position position="188"/>
    </location>
    <ligand>
        <name>Zn(2+)</name>
        <dbReference type="ChEBI" id="CHEBI:29105"/>
    </ligand>
</feature>
<keyword evidence="4 7" id="KW-0862">Zinc</keyword>
<dbReference type="Gene3D" id="3.40.1050.10">
    <property type="entry name" value="Carbonic anhydrase"/>
    <property type="match status" value="1"/>
</dbReference>
<keyword evidence="5 8" id="KW-0456">Lyase</keyword>
<feature type="compositionally biased region" description="Low complexity" evidence="9">
    <location>
        <begin position="59"/>
        <end position="78"/>
    </location>
</feature>
<dbReference type="Pfam" id="PF00484">
    <property type="entry name" value="Pro_CA"/>
    <property type="match status" value="1"/>
</dbReference>
<comment type="caution">
    <text evidence="10">The sequence shown here is derived from an EMBL/GenBank/DDBJ whole genome shotgun (WGS) entry which is preliminary data.</text>
</comment>
<comment type="function">
    <text evidence="8">Reversible hydration of carbon dioxide.</text>
</comment>
<dbReference type="InterPro" id="IPR001765">
    <property type="entry name" value="Carbonic_anhydrase"/>
</dbReference>
<accession>A0A8K0NQW0</accession>
<dbReference type="PANTHER" id="PTHR11002">
    <property type="entry name" value="CARBONIC ANHYDRASE"/>
    <property type="match status" value="1"/>
</dbReference>
<evidence type="ECO:0000313" key="10">
    <source>
        <dbReference type="EMBL" id="KAG7539680.1"/>
    </source>
</evidence>
<evidence type="ECO:0000256" key="1">
    <source>
        <dbReference type="ARBA" id="ARBA00006217"/>
    </source>
</evidence>
<dbReference type="GO" id="GO:0071244">
    <property type="term" value="P:cellular response to carbon dioxide"/>
    <property type="evidence" value="ECO:0007669"/>
    <property type="project" value="TreeGrafter"/>
</dbReference>
<comment type="cofactor">
    <cofactor evidence="7">
        <name>Zn(2+)</name>
        <dbReference type="ChEBI" id="CHEBI:29105"/>
    </cofactor>
    <text evidence="7">Binds 1 zinc ion per subunit.</text>
</comment>
<gene>
    <name evidence="10" type="ORF">FFLO_03397</name>
</gene>
<organism evidence="10 11">
    <name type="scientific">Filobasidium floriforme</name>
    <dbReference type="NCBI Taxonomy" id="5210"/>
    <lineage>
        <taxon>Eukaryota</taxon>
        <taxon>Fungi</taxon>
        <taxon>Dikarya</taxon>
        <taxon>Basidiomycota</taxon>
        <taxon>Agaricomycotina</taxon>
        <taxon>Tremellomycetes</taxon>
        <taxon>Filobasidiales</taxon>
        <taxon>Filobasidiaceae</taxon>
        <taxon>Filobasidium</taxon>
    </lineage>
</organism>
<evidence type="ECO:0000313" key="11">
    <source>
        <dbReference type="Proteomes" id="UP000812966"/>
    </source>
</evidence>
<dbReference type="GO" id="GO:0034599">
    <property type="term" value="P:cellular response to oxidative stress"/>
    <property type="evidence" value="ECO:0007669"/>
    <property type="project" value="TreeGrafter"/>
</dbReference>